<comment type="caution">
    <text evidence="2">The sequence shown here is derived from an EMBL/GenBank/DDBJ whole genome shotgun (WGS) entry which is preliminary data.</text>
</comment>
<dbReference type="InterPro" id="IPR023296">
    <property type="entry name" value="Glyco_hydro_beta-prop_sf"/>
</dbReference>
<dbReference type="RefSeq" id="WP_062835400.1">
    <property type="nucleotide sequence ID" value="NZ_BCNV01000001.1"/>
</dbReference>
<evidence type="ECO:0000313" key="2">
    <source>
        <dbReference type="EMBL" id="GAS82967.1"/>
    </source>
</evidence>
<dbReference type="EMBL" id="BCNV01000001">
    <property type="protein sequence ID" value="GAS82967.1"/>
    <property type="molecule type" value="Genomic_DNA"/>
</dbReference>
<reference evidence="2 3" key="1">
    <citation type="journal article" date="2016" name="Genome Announc.">
        <title>Draft Genome Sequence of Paenibacillus amylolyticus Heshi-A3, Isolated from Fermented Rice Bran in a Japanese Fermented Seafood Dish.</title>
        <authorList>
            <person name="Akuzawa S."/>
            <person name="Nagaoka J."/>
            <person name="Kanekatsu M."/>
            <person name="Kubota E."/>
            <person name="Ohtake R."/>
            <person name="Suzuki T."/>
            <person name="Kanesaki Y."/>
        </authorList>
    </citation>
    <scope>NUCLEOTIDE SEQUENCE [LARGE SCALE GENOMIC DNA]</scope>
    <source>
        <strain evidence="2 3">Heshi-A3</strain>
    </source>
</reference>
<organism evidence="2 3">
    <name type="scientific">Paenibacillus amylolyticus</name>
    <dbReference type="NCBI Taxonomy" id="1451"/>
    <lineage>
        <taxon>Bacteria</taxon>
        <taxon>Bacillati</taxon>
        <taxon>Bacillota</taxon>
        <taxon>Bacilli</taxon>
        <taxon>Bacillales</taxon>
        <taxon>Paenibacillaceae</taxon>
        <taxon>Paenibacillus</taxon>
    </lineage>
</organism>
<protein>
    <recommendedName>
        <fullName evidence="4">Glycosyl hydrolase family 32 N-terminal domain-containing protein</fullName>
    </recommendedName>
</protein>
<evidence type="ECO:0008006" key="4">
    <source>
        <dbReference type="Google" id="ProtNLM"/>
    </source>
</evidence>
<reference evidence="3" key="2">
    <citation type="submission" date="2016-01" db="EMBL/GenBank/DDBJ databases">
        <title>Draft Genome Sequence of Paenibacillus amylolyticus Heshi-A3 that Was Isolated from Fermented Rice Bran with Aging Salted Mackerel, Which Was Named Heshiko as Traditional Fermented Seafood in Japan.</title>
        <authorList>
            <person name="Akuzawa S."/>
            <person name="Nakagawa J."/>
            <person name="Kanekatsu T."/>
            <person name="Kubota E."/>
            <person name="Ohtake R."/>
            <person name="Suzuki T."/>
            <person name="Kanesaki Y."/>
        </authorList>
    </citation>
    <scope>NUCLEOTIDE SEQUENCE [LARGE SCALE GENOMIC DNA]</scope>
    <source>
        <strain evidence="3">Heshi-A3</strain>
    </source>
</reference>
<dbReference type="AlphaFoldDB" id="A0A117I202"/>
<dbReference type="Gene3D" id="2.115.10.20">
    <property type="entry name" value="Glycosyl hydrolase domain, family 43"/>
    <property type="match status" value="1"/>
</dbReference>
<evidence type="ECO:0000313" key="3">
    <source>
        <dbReference type="Proteomes" id="UP000069697"/>
    </source>
</evidence>
<sequence>MKDQHYPGVPMKRRFADHHGKGSKEINKMKAYSYNNDIRPIIRITQEPAANVGNVVDFSILLKDTSDSLYSSPVKGNILLTKELSSMSMAENIAQAALDAAMKANRAIAPYDYCDAESRRMYTPQFDKKMDNPIYTAAMAGLQSIYWFRAIKVKGLIPDAKADYYATYSTNHNNIGGIGLAYSNNPTGPWTKHGQVYLDTVVGNSTETPFVIWNDVEQLFFMYYQQNGLGINQSTALATSVDMINWTRVGLILDKPPGFPGDGHTGYFSCFRNGGKWIGFSVMGGGDFGRKCIWHSHDGRSWLADPRPLMGGNDATLNAGENISRPNAGVFMYKGSMWWLGMLSVYASGGVTTVARPAIAKISADFRQLLDKPSDIHFPALNWETTNMQSMMVSVMDGVVYVYYNTDHNIGVAYSVGV</sequence>
<dbReference type="SUPFAM" id="SSF75005">
    <property type="entry name" value="Arabinanase/levansucrase/invertase"/>
    <property type="match status" value="1"/>
</dbReference>
<dbReference type="Proteomes" id="UP000069697">
    <property type="component" value="Unassembled WGS sequence"/>
</dbReference>
<feature type="region of interest" description="Disordered" evidence="1">
    <location>
        <begin position="1"/>
        <end position="20"/>
    </location>
</feature>
<evidence type="ECO:0000256" key="1">
    <source>
        <dbReference type="SAM" id="MobiDB-lite"/>
    </source>
</evidence>
<accession>A0A117I202</accession>
<gene>
    <name evidence="2" type="ORF">PAHA3_3041</name>
</gene>
<proteinExistence type="predicted"/>
<name>A0A117I202_PAEAM</name>